<evidence type="ECO:0000313" key="4">
    <source>
        <dbReference type="Proteomes" id="UP000005459"/>
    </source>
</evidence>
<comment type="similarity">
    <text evidence="1">Belongs to the carotenoid/retinoid oxidoreductase family.</text>
</comment>
<evidence type="ECO:0000259" key="2">
    <source>
        <dbReference type="Pfam" id="PF01593"/>
    </source>
</evidence>
<reference evidence="3 4" key="1">
    <citation type="submission" date="2011-06" db="EMBL/GenBank/DDBJ databases">
        <title>The draft genome of Thiocapsa marina 5811.</title>
        <authorList>
            <consortium name="US DOE Joint Genome Institute (JGI-PGF)"/>
            <person name="Lucas S."/>
            <person name="Han J."/>
            <person name="Cheng J.-F."/>
            <person name="Goodwin L."/>
            <person name="Pitluck S."/>
            <person name="Peters L."/>
            <person name="Land M.L."/>
            <person name="Hauser L."/>
            <person name="Vogl K."/>
            <person name="Liu Z."/>
            <person name="Imhoff J."/>
            <person name="Thiel V."/>
            <person name="Frigaard N.-U."/>
            <person name="Bryant D."/>
            <person name="Woyke T.J."/>
        </authorList>
    </citation>
    <scope>NUCLEOTIDE SEQUENCE [LARGE SCALE GENOMIC DNA]</scope>
    <source>
        <strain evidence="3 4">5811</strain>
    </source>
</reference>
<organism evidence="3 4">
    <name type="scientific">Thiocapsa marina 5811</name>
    <dbReference type="NCBI Taxonomy" id="768671"/>
    <lineage>
        <taxon>Bacteria</taxon>
        <taxon>Pseudomonadati</taxon>
        <taxon>Pseudomonadota</taxon>
        <taxon>Gammaproteobacteria</taxon>
        <taxon>Chromatiales</taxon>
        <taxon>Chromatiaceae</taxon>
        <taxon>Thiocapsa</taxon>
    </lineage>
</organism>
<dbReference type="STRING" id="768671.ThimaDRAFT_3477"/>
<accession>F9UEX4</accession>
<name>F9UEX4_9GAMM</name>
<evidence type="ECO:0000256" key="1">
    <source>
        <dbReference type="ARBA" id="ARBA00006046"/>
    </source>
</evidence>
<gene>
    <name evidence="3" type="ORF">ThimaDRAFT_3477</name>
</gene>
<dbReference type="GO" id="GO:0016491">
    <property type="term" value="F:oxidoreductase activity"/>
    <property type="evidence" value="ECO:0007669"/>
    <property type="project" value="InterPro"/>
</dbReference>
<dbReference type="RefSeq" id="WP_007194349.1">
    <property type="nucleotide sequence ID" value="NZ_AFWV01000011.1"/>
</dbReference>
<dbReference type="EMBL" id="AFWV01000011">
    <property type="protein sequence ID" value="EGV17445.1"/>
    <property type="molecule type" value="Genomic_DNA"/>
</dbReference>
<dbReference type="Gene3D" id="3.50.50.60">
    <property type="entry name" value="FAD/NAD(P)-binding domain"/>
    <property type="match status" value="1"/>
</dbReference>
<dbReference type="SUPFAM" id="SSF51905">
    <property type="entry name" value="FAD/NAD(P)-binding domain"/>
    <property type="match status" value="1"/>
</dbReference>
<dbReference type="OrthoDB" id="9816564at2"/>
<dbReference type="PANTHER" id="PTHR43734:SF4">
    <property type="entry name" value="AMINE OXIDASE DOMAIN-CONTAINING PROTEIN"/>
    <property type="match status" value="1"/>
</dbReference>
<dbReference type="InterPro" id="IPR036188">
    <property type="entry name" value="FAD/NAD-bd_sf"/>
</dbReference>
<dbReference type="AlphaFoldDB" id="F9UEX4"/>
<sequence length="478" mass="53891">MTTSHHRFLILGAGPTGLGAALRLLELGESDFLLIEAQAGAGGLAASFLDEQGFTWDLGGHVQFSHYRAFDRYMDLALGHEGWIEHQRESWVWIRDRFVPYPLQYNLHRLPPEERWQCVEGLLSIAGHEPAAQPIPATARDFDEWMLATFGQGIADVFLRPYNFKVWAYPPDMMNATWIGERVALPDLRTVLKSLCLGEDNLSWGPNNRFRFPKRGGTGAIWTSLAGRIPDAHLRFGDAVAALDTSQHILTTASGNRFGYDQLISTLPLDRLALLIGDPELVAQTARLKYSSVHVIGIGLRGQPPESLRTKCWMYFPEDNCPFYRVTVFSNYSPENTPDPGVTWSLMAEVSESPCKAVDASRVLDDVVQGLLATRLIANPADILSRWYRRLEHGYPTPSVDRDSILEQVLPALETRHIYSRGRFGAWKYEVSNQDHAMMQGVEIIERLVNGREELTLNRAELVNGRYNEDPYPEWGRG</sequence>
<dbReference type="PANTHER" id="PTHR43734">
    <property type="entry name" value="PHYTOENE DESATURASE"/>
    <property type="match status" value="1"/>
</dbReference>
<feature type="domain" description="Amine oxidase" evidence="2">
    <location>
        <begin position="16"/>
        <end position="353"/>
    </location>
</feature>
<dbReference type="Proteomes" id="UP000005459">
    <property type="component" value="Unassembled WGS sequence"/>
</dbReference>
<dbReference type="Pfam" id="PF01593">
    <property type="entry name" value="Amino_oxidase"/>
    <property type="match status" value="1"/>
</dbReference>
<evidence type="ECO:0000313" key="3">
    <source>
        <dbReference type="EMBL" id="EGV17445.1"/>
    </source>
</evidence>
<proteinExistence type="inferred from homology"/>
<dbReference type="eggNOG" id="COG1232">
    <property type="taxonomic scope" value="Bacteria"/>
</dbReference>
<dbReference type="InterPro" id="IPR002937">
    <property type="entry name" value="Amino_oxidase"/>
</dbReference>
<protein>
    <submittedName>
        <fullName evidence="3">Amine oxidase</fullName>
    </submittedName>
</protein>
<keyword evidence="4" id="KW-1185">Reference proteome</keyword>
<dbReference type="PATRIC" id="fig|768671.3.peg.3680"/>